<dbReference type="EMBL" id="BOOP01000003">
    <property type="protein sequence ID" value="GII35930.1"/>
    <property type="molecule type" value="Genomic_DNA"/>
</dbReference>
<dbReference type="AlphaFoldDB" id="A0A8J3XCE3"/>
<evidence type="ECO:0000256" key="1">
    <source>
        <dbReference type="SAM" id="Phobius"/>
    </source>
</evidence>
<gene>
    <name evidence="2" type="ORF">Pph01_09330</name>
</gene>
<protein>
    <submittedName>
        <fullName evidence="2">Uncharacterized protein</fullName>
    </submittedName>
</protein>
<keyword evidence="3" id="KW-1185">Reference proteome</keyword>
<evidence type="ECO:0000313" key="3">
    <source>
        <dbReference type="Proteomes" id="UP000622547"/>
    </source>
</evidence>
<comment type="caution">
    <text evidence="2">The sequence shown here is derived from an EMBL/GenBank/DDBJ whole genome shotgun (WGS) entry which is preliminary data.</text>
</comment>
<accession>A0A8J3XCE3</accession>
<sequence>MLRLAIRFITFASLGGALVVAIVGTITSWGAWEGVSTTLALLAAISGIPADRWAATAEQRRQTVAALCRELDKNREVLADPRFLPDRQGESLIYPRLMLGAVDTTFISGVFSGPRDAELLRALLDWRNSAEDVNRRLDITELRLCIVEEIDRHDLAALQQMTLLPGGPFAYARDCLEQLDKTLERDVGVPSWKRWGLLA</sequence>
<reference evidence="2 3" key="1">
    <citation type="submission" date="2021-01" db="EMBL/GenBank/DDBJ databases">
        <title>Whole genome shotgun sequence of Planotetraspora phitsanulokensis NBRC 104273.</title>
        <authorList>
            <person name="Komaki H."/>
            <person name="Tamura T."/>
        </authorList>
    </citation>
    <scope>NUCLEOTIDE SEQUENCE [LARGE SCALE GENOMIC DNA]</scope>
    <source>
        <strain evidence="2 3">NBRC 104273</strain>
    </source>
</reference>
<organism evidence="2 3">
    <name type="scientific">Planotetraspora phitsanulokensis</name>
    <dbReference type="NCBI Taxonomy" id="575192"/>
    <lineage>
        <taxon>Bacteria</taxon>
        <taxon>Bacillati</taxon>
        <taxon>Actinomycetota</taxon>
        <taxon>Actinomycetes</taxon>
        <taxon>Streptosporangiales</taxon>
        <taxon>Streptosporangiaceae</taxon>
        <taxon>Planotetraspora</taxon>
    </lineage>
</organism>
<dbReference type="Proteomes" id="UP000622547">
    <property type="component" value="Unassembled WGS sequence"/>
</dbReference>
<name>A0A8J3XCE3_9ACTN</name>
<keyword evidence="1" id="KW-0812">Transmembrane</keyword>
<keyword evidence="1" id="KW-1133">Transmembrane helix</keyword>
<proteinExistence type="predicted"/>
<keyword evidence="1" id="KW-0472">Membrane</keyword>
<evidence type="ECO:0000313" key="2">
    <source>
        <dbReference type="EMBL" id="GII35930.1"/>
    </source>
</evidence>
<feature type="transmembrane region" description="Helical" evidence="1">
    <location>
        <begin position="12"/>
        <end position="32"/>
    </location>
</feature>